<evidence type="ECO:0000256" key="9">
    <source>
        <dbReference type="ARBA" id="ARBA00023136"/>
    </source>
</evidence>
<evidence type="ECO:0000256" key="7">
    <source>
        <dbReference type="ARBA" id="ARBA00023004"/>
    </source>
</evidence>
<dbReference type="GO" id="GO:0004497">
    <property type="term" value="F:monooxygenase activity"/>
    <property type="evidence" value="ECO:0007669"/>
    <property type="project" value="UniProtKB-KW"/>
</dbReference>
<dbReference type="EMBL" id="PJQY01001184">
    <property type="protein sequence ID" value="PQQ04868.1"/>
    <property type="molecule type" value="Genomic_DNA"/>
</dbReference>
<gene>
    <name evidence="11" type="ORF">Pyn_07268</name>
</gene>
<keyword evidence="12" id="KW-1185">Reference proteome</keyword>
<proteinExistence type="inferred from homology"/>
<accession>A0A314YJY9</accession>
<keyword evidence="4" id="KW-0349">Heme</keyword>
<feature type="chain" id="PRO_5016333083" evidence="10">
    <location>
        <begin position="20"/>
        <end position="94"/>
    </location>
</feature>
<evidence type="ECO:0000256" key="5">
    <source>
        <dbReference type="ARBA" id="ARBA00022723"/>
    </source>
</evidence>
<evidence type="ECO:0000256" key="4">
    <source>
        <dbReference type="ARBA" id="ARBA00022617"/>
    </source>
</evidence>
<dbReference type="GO" id="GO:0016020">
    <property type="term" value="C:membrane"/>
    <property type="evidence" value="ECO:0007669"/>
    <property type="project" value="UniProtKB-SubCell"/>
</dbReference>
<reference evidence="11 12" key="1">
    <citation type="submission" date="2018-02" db="EMBL/GenBank/DDBJ databases">
        <title>Draft genome of wild Prunus yedoensis var. nudiflora.</title>
        <authorList>
            <person name="Baek S."/>
            <person name="Kim J.-H."/>
            <person name="Choi K."/>
            <person name="Kim G.-B."/>
            <person name="Cho A."/>
            <person name="Jang H."/>
            <person name="Shin C.-H."/>
            <person name="Yu H.-J."/>
            <person name="Mun J.-H."/>
        </authorList>
    </citation>
    <scope>NUCLEOTIDE SEQUENCE [LARGE SCALE GENOMIC DNA]</scope>
    <source>
        <strain evidence="12">cv. Jeju island</strain>
        <tissue evidence="11">Leaf</tissue>
    </source>
</reference>
<evidence type="ECO:0000256" key="10">
    <source>
        <dbReference type="SAM" id="SignalP"/>
    </source>
</evidence>
<dbReference type="SUPFAM" id="SSF48264">
    <property type="entry name" value="Cytochrome P450"/>
    <property type="match status" value="1"/>
</dbReference>
<feature type="signal peptide" evidence="10">
    <location>
        <begin position="1"/>
        <end position="19"/>
    </location>
</feature>
<name>A0A314YJY9_PRUYE</name>
<keyword evidence="6" id="KW-0560">Oxidoreductase</keyword>
<dbReference type="Proteomes" id="UP000250321">
    <property type="component" value="Unassembled WGS sequence"/>
</dbReference>
<keyword evidence="7" id="KW-0408">Iron</keyword>
<dbReference type="InterPro" id="IPR001128">
    <property type="entry name" value="Cyt_P450"/>
</dbReference>
<evidence type="ECO:0000313" key="11">
    <source>
        <dbReference type="EMBL" id="PQQ04868.1"/>
    </source>
</evidence>
<evidence type="ECO:0000256" key="2">
    <source>
        <dbReference type="ARBA" id="ARBA00004370"/>
    </source>
</evidence>
<evidence type="ECO:0000256" key="6">
    <source>
        <dbReference type="ARBA" id="ARBA00023002"/>
    </source>
</evidence>
<dbReference type="Pfam" id="PF00067">
    <property type="entry name" value="p450"/>
    <property type="match status" value="1"/>
</dbReference>
<comment type="caution">
    <text evidence="11">The sequence shown here is derived from an EMBL/GenBank/DDBJ whole genome shotgun (WGS) entry which is preliminary data.</text>
</comment>
<keyword evidence="8" id="KW-0503">Monooxygenase</keyword>
<keyword evidence="10" id="KW-0732">Signal</keyword>
<dbReference type="InterPro" id="IPR036396">
    <property type="entry name" value="Cyt_P450_sf"/>
</dbReference>
<organism evidence="11 12">
    <name type="scientific">Prunus yedoensis var. nudiflora</name>
    <dbReference type="NCBI Taxonomy" id="2094558"/>
    <lineage>
        <taxon>Eukaryota</taxon>
        <taxon>Viridiplantae</taxon>
        <taxon>Streptophyta</taxon>
        <taxon>Embryophyta</taxon>
        <taxon>Tracheophyta</taxon>
        <taxon>Spermatophyta</taxon>
        <taxon>Magnoliopsida</taxon>
        <taxon>eudicotyledons</taxon>
        <taxon>Gunneridae</taxon>
        <taxon>Pentapetalae</taxon>
        <taxon>rosids</taxon>
        <taxon>fabids</taxon>
        <taxon>Rosales</taxon>
        <taxon>Rosaceae</taxon>
        <taxon>Amygdaloideae</taxon>
        <taxon>Amygdaleae</taxon>
        <taxon>Prunus</taxon>
    </lineage>
</organism>
<sequence length="94" mass="10681">MVWIWATIGLLVLVHILQAWWKKNKKRLPPGPRGFPVFGSLHLLGDLPYRDLHQLAQKYGGILHIWLGVVPTIVVSSPQAAELFLKNTRPCFCN</sequence>
<comment type="subcellular location">
    <subcellularLocation>
        <location evidence="2">Membrane</location>
    </subcellularLocation>
</comment>
<comment type="cofactor">
    <cofactor evidence="1">
        <name>heme</name>
        <dbReference type="ChEBI" id="CHEBI:30413"/>
    </cofactor>
</comment>
<dbReference type="PANTHER" id="PTHR47943:SF2">
    <property type="entry name" value="CYTOCHROME P450"/>
    <property type="match status" value="1"/>
</dbReference>
<dbReference type="PANTHER" id="PTHR47943">
    <property type="entry name" value="CYTOCHROME P450 93A3-LIKE"/>
    <property type="match status" value="1"/>
</dbReference>
<dbReference type="Gene3D" id="1.10.630.10">
    <property type="entry name" value="Cytochrome P450"/>
    <property type="match status" value="1"/>
</dbReference>
<dbReference type="STRING" id="2094558.A0A314YJY9"/>
<protein>
    <submittedName>
        <fullName evidence="11">Cytochrome P450 CYP736A12</fullName>
    </submittedName>
</protein>
<dbReference type="GO" id="GO:0020037">
    <property type="term" value="F:heme binding"/>
    <property type="evidence" value="ECO:0007669"/>
    <property type="project" value="InterPro"/>
</dbReference>
<comment type="similarity">
    <text evidence="3">Belongs to the cytochrome P450 family.</text>
</comment>
<evidence type="ECO:0000256" key="3">
    <source>
        <dbReference type="ARBA" id="ARBA00010617"/>
    </source>
</evidence>
<evidence type="ECO:0000313" key="12">
    <source>
        <dbReference type="Proteomes" id="UP000250321"/>
    </source>
</evidence>
<dbReference type="AlphaFoldDB" id="A0A314YJY9"/>
<evidence type="ECO:0000256" key="1">
    <source>
        <dbReference type="ARBA" id="ARBA00001971"/>
    </source>
</evidence>
<dbReference type="GO" id="GO:0005506">
    <property type="term" value="F:iron ion binding"/>
    <property type="evidence" value="ECO:0007669"/>
    <property type="project" value="InterPro"/>
</dbReference>
<dbReference type="GO" id="GO:0016705">
    <property type="term" value="F:oxidoreductase activity, acting on paired donors, with incorporation or reduction of molecular oxygen"/>
    <property type="evidence" value="ECO:0007669"/>
    <property type="project" value="InterPro"/>
</dbReference>
<dbReference type="OrthoDB" id="1055148at2759"/>
<keyword evidence="5" id="KW-0479">Metal-binding</keyword>
<evidence type="ECO:0000256" key="8">
    <source>
        <dbReference type="ARBA" id="ARBA00023033"/>
    </source>
</evidence>
<keyword evidence="9" id="KW-0472">Membrane</keyword>